<accession>K9AWH7</accession>
<organism evidence="1 2">
    <name type="scientific">Staphylococcus massiliensis S46</name>
    <dbReference type="NCBI Taxonomy" id="1229783"/>
    <lineage>
        <taxon>Bacteria</taxon>
        <taxon>Bacillati</taxon>
        <taxon>Bacillota</taxon>
        <taxon>Bacilli</taxon>
        <taxon>Bacillales</taxon>
        <taxon>Staphylococcaceae</taxon>
        <taxon>Staphylococcus</taxon>
    </lineage>
</organism>
<dbReference type="EMBL" id="AMSQ01000024">
    <property type="protein sequence ID" value="EKU45850.1"/>
    <property type="molecule type" value="Genomic_DNA"/>
</dbReference>
<evidence type="ECO:0000313" key="2">
    <source>
        <dbReference type="Proteomes" id="UP000009885"/>
    </source>
</evidence>
<dbReference type="PATRIC" id="fig|1229783.3.peg.2124"/>
<keyword evidence="2" id="KW-1185">Reference proteome</keyword>
<evidence type="ECO:0000313" key="1">
    <source>
        <dbReference type="EMBL" id="EKU45850.1"/>
    </source>
</evidence>
<protein>
    <submittedName>
        <fullName evidence="1">Transcription regulator</fullName>
    </submittedName>
</protein>
<dbReference type="STRING" id="1229783.C273_10682"/>
<sequence>MVNYNLAQNMENDRGSRRFEDELVELSSIKDVNYERVAEFKQLLGTHVNTENFLKARGFMRQGKLTIVGLLLFSDNISVYLPSALIRFTRYEGTKETSGARLNVVKDVTFDKALPTAIREAKAFIKTQLRDYTFLGKEGKFVTLVEYPEFAWFEGMINAIIHRKYENIGDHIRIKMFDDRLEIISPGAFPDAISLANIRDERYSRNPKLAASIRLNKGDRESKNGVERIYSVMKENFMNEPIYSEPYHNSVCLTLRNNIKERKLRKILP</sequence>
<comment type="caution">
    <text evidence="1">The sequence shown here is derived from an EMBL/GenBank/DDBJ whole genome shotgun (WGS) entry which is preliminary data.</text>
</comment>
<dbReference type="Gene3D" id="3.30.565.60">
    <property type="match status" value="1"/>
</dbReference>
<dbReference type="Pfam" id="PF13749">
    <property type="entry name" value="HATPase_c_4"/>
    <property type="match status" value="1"/>
</dbReference>
<dbReference type="PANTHER" id="PTHR30595:SF6">
    <property type="entry name" value="SCHLAFEN ALBA-2 DOMAIN-CONTAINING PROTEIN"/>
    <property type="match status" value="1"/>
</dbReference>
<reference evidence="1 2" key="1">
    <citation type="journal article" date="2013" name="Genome Announc.">
        <title>Genome Sequence of Staphylococcus massiliensis Strain S46, Isolated from the Surface of Healthy Human Skin.</title>
        <authorList>
            <person name="Srivastav R."/>
            <person name="Singh A."/>
            <person name="Jangir P.K."/>
            <person name="Kumari C."/>
            <person name="Muduli S."/>
            <person name="Sharma R."/>
        </authorList>
    </citation>
    <scope>NUCLEOTIDE SEQUENCE [LARGE SCALE GENOMIC DNA]</scope>
    <source>
        <strain evidence="1 2">S46</strain>
    </source>
</reference>
<name>K9AWH7_9STAP</name>
<dbReference type="Proteomes" id="UP000009885">
    <property type="component" value="Unassembled WGS sequence"/>
</dbReference>
<gene>
    <name evidence="1" type="ORF">C273_10682</name>
</gene>
<dbReference type="PANTHER" id="PTHR30595">
    <property type="entry name" value="GLPR-RELATED TRANSCRIPTIONAL REPRESSOR"/>
    <property type="match status" value="1"/>
</dbReference>
<dbReference type="OrthoDB" id="9807907at2"/>
<dbReference type="AlphaFoldDB" id="K9AWH7"/>
<proteinExistence type="predicted"/>
<dbReference type="eggNOG" id="COG2865">
    <property type="taxonomic scope" value="Bacteria"/>
</dbReference>
<dbReference type="InterPro" id="IPR038475">
    <property type="entry name" value="RecG_C_sf"/>
</dbReference>